<accession>A0A1E4TSL4</accession>
<gene>
    <name evidence="7" type="ORF">PACTADRAFT_50608</name>
</gene>
<feature type="region of interest" description="Disordered" evidence="5">
    <location>
        <begin position="502"/>
        <end position="522"/>
    </location>
</feature>
<dbReference type="SUPFAM" id="SSF57903">
    <property type="entry name" value="FYVE/PHD zinc finger"/>
    <property type="match status" value="1"/>
</dbReference>
<evidence type="ECO:0000256" key="2">
    <source>
        <dbReference type="ARBA" id="ARBA00022771"/>
    </source>
</evidence>
<dbReference type="GO" id="GO:0008270">
    <property type="term" value="F:zinc ion binding"/>
    <property type="evidence" value="ECO:0007669"/>
    <property type="project" value="UniProtKB-KW"/>
</dbReference>
<organism evidence="7 8">
    <name type="scientific">Pachysolen tannophilus NRRL Y-2460</name>
    <dbReference type="NCBI Taxonomy" id="669874"/>
    <lineage>
        <taxon>Eukaryota</taxon>
        <taxon>Fungi</taxon>
        <taxon>Dikarya</taxon>
        <taxon>Ascomycota</taxon>
        <taxon>Saccharomycotina</taxon>
        <taxon>Pichiomycetes</taxon>
        <taxon>Pachysolenaceae</taxon>
        <taxon>Pachysolen</taxon>
    </lineage>
</organism>
<feature type="region of interest" description="Disordered" evidence="5">
    <location>
        <begin position="47"/>
        <end position="70"/>
    </location>
</feature>
<dbReference type="InterPro" id="IPR013083">
    <property type="entry name" value="Znf_RING/FYVE/PHD"/>
</dbReference>
<dbReference type="Gene3D" id="3.30.40.10">
    <property type="entry name" value="Zinc/RING finger domain, C3HC4 (zinc finger)"/>
    <property type="match status" value="1"/>
</dbReference>
<dbReference type="InterPro" id="IPR011011">
    <property type="entry name" value="Znf_FYVE_PHD"/>
</dbReference>
<keyword evidence="3" id="KW-0862">Zinc</keyword>
<dbReference type="PANTHER" id="PTHR46319">
    <property type="entry name" value="ZINC FINGER FYVE DOMAIN-CONTAINING PROTEIN"/>
    <property type="match status" value="1"/>
</dbReference>
<dbReference type="PANTHER" id="PTHR46319:SF3">
    <property type="entry name" value="ZINC FINGER FYVE DOMAIN-CONTAINING PROTEIN"/>
    <property type="match status" value="1"/>
</dbReference>
<feature type="region of interest" description="Disordered" evidence="5">
    <location>
        <begin position="341"/>
        <end position="360"/>
    </location>
</feature>
<feature type="region of interest" description="Disordered" evidence="5">
    <location>
        <begin position="107"/>
        <end position="228"/>
    </location>
</feature>
<dbReference type="Proteomes" id="UP000094236">
    <property type="component" value="Unassembled WGS sequence"/>
</dbReference>
<dbReference type="SMART" id="SM00064">
    <property type="entry name" value="FYVE"/>
    <property type="match status" value="1"/>
</dbReference>
<evidence type="ECO:0000256" key="1">
    <source>
        <dbReference type="ARBA" id="ARBA00022723"/>
    </source>
</evidence>
<name>A0A1E4TSL4_PACTA</name>
<feature type="domain" description="FYVE-type" evidence="6">
    <location>
        <begin position="427"/>
        <end position="492"/>
    </location>
</feature>
<feature type="compositionally biased region" description="Low complexity" evidence="5">
    <location>
        <begin position="350"/>
        <end position="360"/>
    </location>
</feature>
<dbReference type="OrthoDB" id="10018316at2759"/>
<dbReference type="AlphaFoldDB" id="A0A1E4TSL4"/>
<proteinExistence type="predicted"/>
<feature type="compositionally biased region" description="Basic and acidic residues" evidence="5">
    <location>
        <begin position="295"/>
        <end position="304"/>
    </location>
</feature>
<feature type="compositionally biased region" description="Low complexity" evidence="5">
    <location>
        <begin position="188"/>
        <end position="228"/>
    </location>
</feature>
<sequence length="543" mass="60066">MSPDVKPQYTNHSMDSCLFSFKKQPIRSRTAAHSAISSIIEPELHILPGSNPGSVSTNGEYNNSSGDDTREANLSYDEQIRAPRMSNVVAMAKSNVVKIAEHEPLGDCDYINKKNPRRENKDKQQKKIDLSVESNNNFSNSSRNTSTTTSNTSNTSYSSNNNSPTKNAHTKQYFPASYDLSQPYGKYSSSNSLGESNSNNNNNNKNNNNNSGDDNNNNSNTNTNKSRSSSYFQLNFARNNGGKQENRFGATDENGRPMNYADIARRALHNLETNTTTSESATPIPQSLCRRKQSNGKDPRERINADGPIRQIDDLKTPNYIPAVLRPPAYQSSNSLAYNYSSIPSKRHSNTSISSLDNNNNNNNMTNTLVNTGISLFPTATDAVNETNSKGITTSQSSPSTSPRSGTSISSMSAYSYEPMKRHWVPNNQRNVCHGCNIKFSLINRRHHCRKCGEIFCSNCSNRRASLNLKAQFDLLNGHAVKVCNSCAQAWNTYINENFSSTNGKHNGATNGRNKSISSIDESNRNNIETSSVVPADWTWSSF</sequence>
<dbReference type="STRING" id="669874.A0A1E4TSL4"/>
<evidence type="ECO:0000256" key="3">
    <source>
        <dbReference type="ARBA" id="ARBA00022833"/>
    </source>
</evidence>
<evidence type="ECO:0000259" key="6">
    <source>
        <dbReference type="PROSITE" id="PS50178"/>
    </source>
</evidence>
<evidence type="ECO:0000313" key="8">
    <source>
        <dbReference type="Proteomes" id="UP000094236"/>
    </source>
</evidence>
<dbReference type="PROSITE" id="PS50178">
    <property type="entry name" value="ZF_FYVE"/>
    <property type="match status" value="1"/>
</dbReference>
<evidence type="ECO:0000313" key="7">
    <source>
        <dbReference type="EMBL" id="ODV94745.1"/>
    </source>
</evidence>
<dbReference type="InterPro" id="IPR000306">
    <property type="entry name" value="Znf_FYVE"/>
</dbReference>
<feature type="region of interest" description="Disordered" evidence="5">
    <location>
        <begin position="273"/>
        <end position="314"/>
    </location>
</feature>
<dbReference type="GO" id="GO:0031901">
    <property type="term" value="C:early endosome membrane"/>
    <property type="evidence" value="ECO:0007669"/>
    <property type="project" value="TreeGrafter"/>
</dbReference>
<dbReference type="GO" id="GO:0032266">
    <property type="term" value="F:phosphatidylinositol-3-phosphate binding"/>
    <property type="evidence" value="ECO:0007669"/>
    <property type="project" value="UniProtKB-ARBA"/>
</dbReference>
<feature type="compositionally biased region" description="Polar residues" evidence="5">
    <location>
        <begin position="51"/>
        <end position="66"/>
    </location>
</feature>
<keyword evidence="1" id="KW-0479">Metal-binding</keyword>
<dbReference type="EMBL" id="KV454015">
    <property type="protein sequence ID" value="ODV94745.1"/>
    <property type="molecule type" value="Genomic_DNA"/>
</dbReference>
<feature type="compositionally biased region" description="Polar residues" evidence="5">
    <location>
        <begin position="273"/>
        <end position="285"/>
    </location>
</feature>
<evidence type="ECO:0000256" key="5">
    <source>
        <dbReference type="SAM" id="MobiDB-lite"/>
    </source>
</evidence>
<feature type="region of interest" description="Disordered" evidence="5">
    <location>
        <begin position="389"/>
        <end position="411"/>
    </location>
</feature>
<evidence type="ECO:0000256" key="4">
    <source>
        <dbReference type="PROSITE-ProRule" id="PRU00091"/>
    </source>
</evidence>
<dbReference type="Pfam" id="PF01363">
    <property type="entry name" value="FYVE"/>
    <property type="match status" value="1"/>
</dbReference>
<reference evidence="8" key="1">
    <citation type="submission" date="2016-05" db="EMBL/GenBank/DDBJ databases">
        <title>Comparative genomics of biotechnologically important yeasts.</title>
        <authorList>
            <consortium name="DOE Joint Genome Institute"/>
            <person name="Riley R."/>
            <person name="Haridas S."/>
            <person name="Wolfe K.H."/>
            <person name="Lopes M.R."/>
            <person name="Hittinger C.T."/>
            <person name="Goker M."/>
            <person name="Salamov A."/>
            <person name="Wisecaver J."/>
            <person name="Long T.M."/>
            <person name="Aerts A.L."/>
            <person name="Barry K."/>
            <person name="Choi C."/>
            <person name="Clum A."/>
            <person name="Coughlan A.Y."/>
            <person name="Deshpande S."/>
            <person name="Douglass A.P."/>
            <person name="Hanson S.J."/>
            <person name="Klenk H.-P."/>
            <person name="Labutti K."/>
            <person name="Lapidus A."/>
            <person name="Lindquist E."/>
            <person name="Lipzen A."/>
            <person name="Meier-Kolthoff J.P."/>
            <person name="Ohm R.A."/>
            <person name="Otillar R.P."/>
            <person name="Pangilinan J."/>
            <person name="Peng Y."/>
            <person name="Rokas A."/>
            <person name="Rosa C.A."/>
            <person name="Scheuner C."/>
            <person name="Sibirny A.A."/>
            <person name="Slot J.C."/>
            <person name="Stielow J.B."/>
            <person name="Sun H."/>
            <person name="Kurtzman C.P."/>
            <person name="Blackwell M."/>
            <person name="Grigoriev I.V."/>
            <person name="Jeffries T.W."/>
        </authorList>
    </citation>
    <scope>NUCLEOTIDE SEQUENCE [LARGE SCALE GENOMIC DNA]</scope>
    <source>
        <strain evidence="8">NRRL Y-2460</strain>
    </source>
</reference>
<protein>
    <recommendedName>
        <fullName evidence="6">FYVE-type domain-containing protein</fullName>
    </recommendedName>
</protein>
<feature type="compositionally biased region" description="Low complexity" evidence="5">
    <location>
        <begin position="393"/>
        <end position="411"/>
    </location>
</feature>
<keyword evidence="2 4" id="KW-0863">Zinc-finger</keyword>
<feature type="compositionally biased region" description="Basic and acidic residues" evidence="5">
    <location>
        <begin position="117"/>
        <end position="130"/>
    </location>
</feature>
<dbReference type="InterPro" id="IPR017455">
    <property type="entry name" value="Znf_FYVE-rel"/>
</dbReference>
<feature type="compositionally biased region" description="Low complexity" evidence="5">
    <location>
        <begin position="134"/>
        <end position="167"/>
    </location>
</feature>
<keyword evidence="8" id="KW-1185">Reference proteome</keyword>
<dbReference type="GO" id="GO:0016197">
    <property type="term" value="P:endosomal transport"/>
    <property type="evidence" value="ECO:0007669"/>
    <property type="project" value="TreeGrafter"/>
</dbReference>